<sequence length="128" mass="13745">MRITALYAALGALLIVVLAVRVMLQRRTARVGIHDGGDHQLAKRIRAHANAVEYLPIALLLMLLLEANQTQPPVLHAIGIALIAGRILHAWGLSRTSAVSFGRAAGIALTLLAIVASAALLLWQYLLF</sequence>
<keyword evidence="7" id="KW-1185">Reference proteome</keyword>
<dbReference type="InterPro" id="IPR023352">
    <property type="entry name" value="MAPEG-like_dom_sf"/>
</dbReference>
<keyword evidence="2 5" id="KW-0812">Transmembrane</keyword>
<dbReference type="RefSeq" id="WP_067646657.1">
    <property type="nucleotide sequence ID" value="NZ_CP015249.1"/>
</dbReference>
<evidence type="ECO:0000313" key="6">
    <source>
        <dbReference type="EMBL" id="ANB17953.1"/>
    </source>
</evidence>
<feature type="transmembrane region" description="Helical" evidence="5">
    <location>
        <begin position="6"/>
        <end position="24"/>
    </location>
</feature>
<dbReference type="Proteomes" id="UP000076830">
    <property type="component" value="Chromosome"/>
</dbReference>
<reference evidence="6 7" key="1">
    <citation type="submission" date="2016-04" db="EMBL/GenBank/DDBJ databases">
        <title>Complete genome sequence of Dokdonella koreensis DS-123T.</title>
        <authorList>
            <person name="Kim J.F."/>
            <person name="Lee H."/>
            <person name="Kwak M.-J."/>
        </authorList>
    </citation>
    <scope>NUCLEOTIDE SEQUENCE [LARGE SCALE GENOMIC DNA]</scope>
    <source>
        <strain evidence="6 7">DS-123</strain>
    </source>
</reference>
<dbReference type="AlphaFoldDB" id="A0A160DVV2"/>
<evidence type="ECO:0000256" key="5">
    <source>
        <dbReference type="SAM" id="Phobius"/>
    </source>
</evidence>
<dbReference type="Pfam" id="PF01124">
    <property type="entry name" value="MAPEG"/>
    <property type="match status" value="1"/>
</dbReference>
<name>A0A160DVV2_9GAMM</name>
<dbReference type="EMBL" id="CP015249">
    <property type="protein sequence ID" value="ANB17953.1"/>
    <property type="molecule type" value="Genomic_DNA"/>
</dbReference>
<dbReference type="OrthoDB" id="8537976at2"/>
<comment type="subcellular location">
    <subcellularLocation>
        <location evidence="1">Membrane</location>
    </subcellularLocation>
</comment>
<evidence type="ECO:0000256" key="3">
    <source>
        <dbReference type="ARBA" id="ARBA00022989"/>
    </source>
</evidence>
<dbReference type="SUPFAM" id="SSF161084">
    <property type="entry name" value="MAPEG domain-like"/>
    <property type="match status" value="1"/>
</dbReference>
<dbReference type="Gene3D" id="1.20.120.550">
    <property type="entry name" value="Membrane associated eicosanoid/glutathione metabolism-like domain"/>
    <property type="match status" value="1"/>
</dbReference>
<accession>A0A160DVV2</accession>
<dbReference type="KEGG" id="dko:I596_1931"/>
<dbReference type="PANTHER" id="PTHR35814:SF1">
    <property type="entry name" value="GLUTATHIONE S-TRANSFERASE-RELATED"/>
    <property type="match status" value="1"/>
</dbReference>
<protein>
    <submittedName>
        <fullName evidence="6">Membrane protein</fullName>
    </submittedName>
</protein>
<proteinExistence type="predicted"/>
<dbReference type="PANTHER" id="PTHR35814">
    <property type="match status" value="1"/>
</dbReference>
<evidence type="ECO:0000256" key="2">
    <source>
        <dbReference type="ARBA" id="ARBA00022692"/>
    </source>
</evidence>
<feature type="transmembrane region" description="Helical" evidence="5">
    <location>
        <begin position="105"/>
        <end position="126"/>
    </location>
</feature>
<evidence type="ECO:0000313" key="7">
    <source>
        <dbReference type="Proteomes" id="UP000076830"/>
    </source>
</evidence>
<organism evidence="6 7">
    <name type="scientific">Dokdonella koreensis DS-123</name>
    <dbReference type="NCBI Taxonomy" id="1300342"/>
    <lineage>
        <taxon>Bacteria</taxon>
        <taxon>Pseudomonadati</taxon>
        <taxon>Pseudomonadota</taxon>
        <taxon>Gammaproteobacteria</taxon>
        <taxon>Lysobacterales</taxon>
        <taxon>Rhodanobacteraceae</taxon>
        <taxon>Dokdonella</taxon>
    </lineage>
</organism>
<keyword evidence="4 5" id="KW-0472">Membrane</keyword>
<feature type="transmembrane region" description="Helical" evidence="5">
    <location>
        <begin position="74"/>
        <end position="93"/>
    </location>
</feature>
<feature type="transmembrane region" description="Helical" evidence="5">
    <location>
        <begin position="51"/>
        <end position="68"/>
    </location>
</feature>
<keyword evidence="3 5" id="KW-1133">Transmembrane helix</keyword>
<dbReference type="InterPro" id="IPR001129">
    <property type="entry name" value="Membr-assoc_MAPEG"/>
</dbReference>
<gene>
    <name evidence="6" type="ORF">I596_1931</name>
</gene>
<evidence type="ECO:0000256" key="4">
    <source>
        <dbReference type="ARBA" id="ARBA00023136"/>
    </source>
</evidence>
<dbReference type="GO" id="GO:0016020">
    <property type="term" value="C:membrane"/>
    <property type="evidence" value="ECO:0007669"/>
    <property type="project" value="UniProtKB-SubCell"/>
</dbReference>
<evidence type="ECO:0000256" key="1">
    <source>
        <dbReference type="ARBA" id="ARBA00004370"/>
    </source>
</evidence>